<accession>A0A9N8EKF7</accession>
<dbReference type="EMBL" id="CAICTM010001106">
    <property type="protein sequence ID" value="CAB9520504.1"/>
    <property type="molecule type" value="Genomic_DNA"/>
</dbReference>
<evidence type="ECO:0000313" key="1">
    <source>
        <dbReference type="EMBL" id="CAB9520504.1"/>
    </source>
</evidence>
<dbReference type="InterPro" id="IPR032675">
    <property type="entry name" value="LRR_dom_sf"/>
</dbReference>
<comment type="caution">
    <text evidence="1">The sequence shown here is derived from an EMBL/GenBank/DDBJ whole genome shotgun (WGS) entry which is preliminary data.</text>
</comment>
<dbReference type="AlphaFoldDB" id="A0A9N8EKF7"/>
<dbReference type="SUPFAM" id="SSF52047">
    <property type="entry name" value="RNI-like"/>
    <property type="match status" value="1"/>
</dbReference>
<dbReference type="Proteomes" id="UP001153069">
    <property type="component" value="Unassembled WGS sequence"/>
</dbReference>
<keyword evidence="2" id="KW-1185">Reference proteome</keyword>
<proteinExistence type="predicted"/>
<organism evidence="1 2">
    <name type="scientific">Seminavis robusta</name>
    <dbReference type="NCBI Taxonomy" id="568900"/>
    <lineage>
        <taxon>Eukaryota</taxon>
        <taxon>Sar</taxon>
        <taxon>Stramenopiles</taxon>
        <taxon>Ochrophyta</taxon>
        <taxon>Bacillariophyta</taxon>
        <taxon>Bacillariophyceae</taxon>
        <taxon>Bacillariophycidae</taxon>
        <taxon>Naviculales</taxon>
        <taxon>Naviculaceae</taxon>
        <taxon>Seminavis</taxon>
    </lineage>
</organism>
<reference evidence="1" key="1">
    <citation type="submission" date="2020-06" db="EMBL/GenBank/DDBJ databases">
        <authorList>
            <consortium name="Plant Systems Biology data submission"/>
        </authorList>
    </citation>
    <scope>NUCLEOTIDE SEQUENCE</scope>
    <source>
        <strain evidence="1">D6</strain>
    </source>
</reference>
<name>A0A9N8EKF7_9STRA</name>
<sequence length="416" mass="47491">MITPRFESRQQIVAALAALRAGGDSEECIMVPSVVFQDEEAVVRLDQYLRECSVRSTQRPNHLRFTHMHFQRGAFEPPVPAARLAPLLNYMTNNRLEKLDLFCIRLTGDTELLAHALRQQRRLKWFQCLACTFGNTNNAGVIADALATLTSLEFVLFQPGDERMPDPTLLGTYTTLSTMSWLHLLELRQLPFSVFNAFFDNLQILPGPKKLDIVGGGISPSTIQHVAQMLAHNSHIQDLTMYTRTQSGTPLKPIASALTGNTSLRVLNIRHTTLSDDDVDAFVALLETPHFSLERIDHYGTVVHKDAQARQKTVAQVNKLRFLLQLNEHYQRRRLYYPSLDDDAEWMECFVSVLEEHHVNYDWTWEEELDRSDEDDNKPCPVRIARDVTTDPDILLCSVIFYYLSRNPSVLLRAVV</sequence>
<gene>
    <name evidence="1" type="ORF">SEMRO_1108_G242180.1</name>
</gene>
<protein>
    <submittedName>
        <fullName evidence="1">Uncharacterized protein</fullName>
    </submittedName>
</protein>
<dbReference type="Gene3D" id="3.80.10.10">
    <property type="entry name" value="Ribonuclease Inhibitor"/>
    <property type="match status" value="1"/>
</dbReference>
<evidence type="ECO:0000313" key="2">
    <source>
        <dbReference type="Proteomes" id="UP001153069"/>
    </source>
</evidence>